<evidence type="ECO:0000313" key="2">
    <source>
        <dbReference type="EMBL" id="KAL2071899.1"/>
    </source>
</evidence>
<comment type="caution">
    <text evidence="2">The sequence shown here is derived from an EMBL/GenBank/DDBJ whole genome shotgun (WGS) entry which is preliminary data.</text>
</comment>
<protein>
    <submittedName>
        <fullName evidence="2">Uncharacterized protein</fullName>
    </submittedName>
</protein>
<dbReference type="EMBL" id="JAZHXI010000005">
    <property type="protein sequence ID" value="KAL2071899.1"/>
    <property type="molecule type" value="Genomic_DNA"/>
</dbReference>
<reference evidence="2 3" key="1">
    <citation type="journal article" date="2024" name="Commun. Biol.">
        <title>Comparative genomic analysis of thermophilic fungi reveals convergent evolutionary adaptations and gene losses.</title>
        <authorList>
            <person name="Steindorff A.S."/>
            <person name="Aguilar-Pontes M.V."/>
            <person name="Robinson A.J."/>
            <person name="Andreopoulos B."/>
            <person name="LaButti K."/>
            <person name="Kuo A."/>
            <person name="Mondo S."/>
            <person name="Riley R."/>
            <person name="Otillar R."/>
            <person name="Haridas S."/>
            <person name="Lipzen A."/>
            <person name="Grimwood J."/>
            <person name="Schmutz J."/>
            <person name="Clum A."/>
            <person name="Reid I.D."/>
            <person name="Moisan M.C."/>
            <person name="Butler G."/>
            <person name="Nguyen T.T.M."/>
            <person name="Dewar K."/>
            <person name="Conant G."/>
            <person name="Drula E."/>
            <person name="Henrissat B."/>
            <person name="Hansel C."/>
            <person name="Singer S."/>
            <person name="Hutchinson M.I."/>
            <person name="de Vries R.P."/>
            <person name="Natvig D.O."/>
            <person name="Powell A.J."/>
            <person name="Tsang A."/>
            <person name="Grigoriev I.V."/>
        </authorList>
    </citation>
    <scope>NUCLEOTIDE SEQUENCE [LARGE SCALE GENOMIC DNA]</scope>
    <source>
        <strain evidence="2 3">CBS 494.80</strain>
    </source>
</reference>
<feature type="region of interest" description="Disordered" evidence="1">
    <location>
        <begin position="1"/>
        <end position="58"/>
    </location>
</feature>
<gene>
    <name evidence="2" type="ORF">VTL71DRAFT_13134</name>
</gene>
<feature type="compositionally biased region" description="Basic residues" evidence="1">
    <location>
        <begin position="25"/>
        <end position="36"/>
    </location>
</feature>
<evidence type="ECO:0000313" key="3">
    <source>
        <dbReference type="Proteomes" id="UP001595075"/>
    </source>
</evidence>
<name>A0ABR4CS48_9HELO</name>
<feature type="compositionally biased region" description="Low complexity" evidence="1">
    <location>
        <begin position="85"/>
        <end position="95"/>
    </location>
</feature>
<sequence>MTSELIFVNVSGSPDNGDPSNSKTVRSHVIKHYRKQKKEESRRKDKGNLGRYKSPFYDTGIFSKPAEAQEKAFHSTAPRYEAPPSVGESSSTESSLDATDNDGVGEIVRFEQPSRSPNIKEITSLAFMDVDFNAYNFLPISASPRALKLIHASMSSCALLDWIIEQHPNFCSVIRTSVHADPSENYLSYYVDNAARLYMVLSYAASRSQKRCGNGPSESACYFMKAISAVNNDIADPEKQASDATIATVCSMANVENLNGNPENAVLHLNGLKRMVEMRGGLHCLGMHGILRRVVLWADLCGASRTQTVPMFPLVDFPNMPPLSTFSQPSCARLYILNLNESLLAKASIQEHVKMISTFQKLHELSTFLNLAGKETEDLPIAACYPDRVYSVEDNLVTALAISRENVSTQHNDIWDVFRHVSLLYIYTNLRQTPVGGRIRESLSNRLRICMQRIDLEGFRKDLPAELLWILCIGLAGSQDTSDYQWFLCGMERVCMEYLIGSWEELVEFCGVMPVLERACARKCQSLWSKNIFSNGQFNEIPIYKFWVSCGQMSFHWQHNSFTSWSSF</sequence>
<feature type="compositionally biased region" description="Basic and acidic residues" evidence="1">
    <location>
        <begin position="37"/>
        <end position="48"/>
    </location>
</feature>
<dbReference type="PANTHER" id="PTHR37540:SF5">
    <property type="entry name" value="TRANSCRIPTION FACTOR DOMAIN-CONTAINING PROTEIN"/>
    <property type="match status" value="1"/>
</dbReference>
<accession>A0ABR4CS48</accession>
<dbReference type="Pfam" id="PF11951">
    <property type="entry name" value="Fungal_trans_2"/>
    <property type="match status" value="1"/>
</dbReference>
<proteinExistence type="predicted"/>
<dbReference type="Proteomes" id="UP001595075">
    <property type="component" value="Unassembled WGS sequence"/>
</dbReference>
<feature type="region of interest" description="Disordered" evidence="1">
    <location>
        <begin position="72"/>
        <end position="103"/>
    </location>
</feature>
<feature type="compositionally biased region" description="Polar residues" evidence="1">
    <location>
        <begin position="10"/>
        <end position="24"/>
    </location>
</feature>
<evidence type="ECO:0000256" key="1">
    <source>
        <dbReference type="SAM" id="MobiDB-lite"/>
    </source>
</evidence>
<organism evidence="2 3">
    <name type="scientific">Oculimacula yallundae</name>
    <dbReference type="NCBI Taxonomy" id="86028"/>
    <lineage>
        <taxon>Eukaryota</taxon>
        <taxon>Fungi</taxon>
        <taxon>Dikarya</taxon>
        <taxon>Ascomycota</taxon>
        <taxon>Pezizomycotina</taxon>
        <taxon>Leotiomycetes</taxon>
        <taxon>Helotiales</taxon>
        <taxon>Ploettnerulaceae</taxon>
        <taxon>Oculimacula</taxon>
    </lineage>
</organism>
<dbReference type="PANTHER" id="PTHR37540">
    <property type="entry name" value="TRANSCRIPTION FACTOR (ACR-2), PUTATIVE-RELATED-RELATED"/>
    <property type="match status" value="1"/>
</dbReference>
<dbReference type="InterPro" id="IPR021858">
    <property type="entry name" value="Fun_TF"/>
</dbReference>
<keyword evidence="3" id="KW-1185">Reference proteome</keyword>